<accession>A0A1G7F178</accession>
<proteinExistence type="predicted"/>
<gene>
    <name evidence="2" type="ORF">SAMN05421544_11857</name>
</gene>
<organism evidence="2 3">
    <name type="scientific">Riemerella columbipharyngis</name>
    <dbReference type="NCBI Taxonomy" id="1071918"/>
    <lineage>
        <taxon>Bacteria</taxon>
        <taxon>Pseudomonadati</taxon>
        <taxon>Bacteroidota</taxon>
        <taxon>Flavobacteriia</taxon>
        <taxon>Flavobacteriales</taxon>
        <taxon>Weeksellaceae</taxon>
        <taxon>Riemerella</taxon>
    </lineage>
</organism>
<dbReference type="AlphaFoldDB" id="A0A1G7F178"/>
<protein>
    <submittedName>
        <fullName evidence="2">HicA toxin of toxin-antitoxin</fullName>
    </submittedName>
</protein>
<dbReference type="RefSeq" id="WP_245688967.1">
    <property type="nucleotide sequence ID" value="NZ_FNAS01000018.1"/>
</dbReference>
<evidence type="ECO:0000256" key="1">
    <source>
        <dbReference type="SAM" id="MobiDB-lite"/>
    </source>
</evidence>
<dbReference type="InterPro" id="IPR038570">
    <property type="entry name" value="HicA_sf"/>
</dbReference>
<dbReference type="SUPFAM" id="SSF54786">
    <property type="entry name" value="YcfA/nrd intein domain"/>
    <property type="match status" value="1"/>
</dbReference>
<dbReference type="GO" id="GO:0004519">
    <property type="term" value="F:endonuclease activity"/>
    <property type="evidence" value="ECO:0007669"/>
    <property type="project" value="UniProtKB-KW"/>
</dbReference>
<dbReference type="GO" id="GO:0003729">
    <property type="term" value="F:mRNA binding"/>
    <property type="evidence" value="ECO:0007669"/>
    <property type="project" value="InterPro"/>
</dbReference>
<evidence type="ECO:0000313" key="2">
    <source>
        <dbReference type="EMBL" id="SDE69698.1"/>
    </source>
</evidence>
<name>A0A1G7F178_9FLAO</name>
<sequence>MKYSELERKLKKAGCYVVREGKKHPLWFSPKTGETFPTGRHENEEVKKEH</sequence>
<reference evidence="2 3" key="1">
    <citation type="submission" date="2016-10" db="EMBL/GenBank/DDBJ databases">
        <authorList>
            <person name="de Groot N.N."/>
        </authorList>
    </citation>
    <scope>NUCLEOTIDE SEQUENCE [LARGE SCALE GENOMIC DNA]</scope>
    <source>
        <strain evidence="2 3">DSM 24015</strain>
    </source>
</reference>
<dbReference type="GO" id="GO:0016787">
    <property type="term" value="F:hydrolase activity"/>
    <property type="evidence" value="ECO:0007669"/>
    <property type="project" value="UniProtKB-KW"/>
</dbReference>
<feature type="region of interest" description="Disordered" evidence="1">
    <location>
        <begin position="29"/>
        <end position="50"/>
    </location>
</feature>
<keyword evidence="3" id="KW-1185">Reference proteome</keyword>
<feature type="compositionally biased region" description="Basic and acidic residues" evidence="1">
    <location>
        <begin position="39"/>
        <end position="50"/>
    </location>
</feature>
<dbReference type="Proteomes" id="UP000198517">
    <property type="component" value="Unassembled WGS sequence"/>
</dbReference>
<evidence type="ECO:0000313" key="3">
    <source>
        <dbReference type="Proteomes" id="UP000198517"/>
    </source>
</evidence>
<dbReference type="STRING" id="1071918.SAMN05421544_11857"/>
<dbReference type="Gene3D" id="3.30.920.30">
    <property type="entry name" value="Hypothetical protein"/>
    <property type="match status" value="1"/>
</dbReference>
<dbReference type="EMBL" id="FNAS01000018">
    <property type="protein sequence ID" value="SDE69698.1"/>
    <property type="molecule type" value="Genomic_DNA"/>
</dbReference>